<dbReference type="OrthoDB" id="951410at2"/>
<dbReference type="Pfam" id="PF04264">
    <property type="entry name" value="YceI"/>
    <property type="match status" value="1"/>
</dbReference>
<proteinExistence type="predicted"/>
<name>A0A2S0HXG1_9FLAO</name>
<dbReference type="KEGG" id="aue:C5O00_09405"/>
<dbReference type="Proteomes" id="UP000238442">
    <property type="component" value="Chromosome"/>
</dbReference>
<evidence type="ECO:0000313" key="2">
    <source>
        <dbReference type="EMBL" id="AVI51377.1"/>
    </source>
</evidence>
<keyword evidence="3" id="KW-1185">Reference proteome</keyword>
<protein>
    <submittedName>
        <fullName evidence="2">Lipid-binding protein</fullName>
    </submittedName>
</protein>
<dbReference type="SUPFAM" id="SSF101874">
    <property type="entry name" value="YceI-like"/>
    <property type="match status" value="1"/>
</dbReference>
<feature type="domain" description="Lipid/polyisoprenoid-binding YceI-like" evidence="1">
    <location>
        <begin position="45"/>
        <end position="220"/>
    </location>
</feature>
<dbReference type="PANTHER" id="PTHR34406:SF1">
    <property type="entry name" value="PROTEIN YCEI"/>
    <property type="match status" value="1"/>
</dbReference>
<dbReference type="RefSeq" id="WP_105216618.1">
    <property type="nucleotide sequence ID" value="NZ_CP027062.1"/>
</dbReference>
<dbReference type="EMBL" id="CP027062">
    <property type="protein sequence ID" value="AVI51377.1"/>
    <property type="molecule type" value="Genomic_DNA"/>
</dbReference>
<accession>A0A2S0HXG1</accession>
<evidence type="ECO:0000313" key="3">
    <source>
        <dbReference type="Proteomes" id="UP000238442"/>
    </source>
</evidence>
<dbReference type="Gene3D" id="2.40.128.110">
    <property type="entry name" value="Lipid/polyisoprenoid-binding, YceI-like"/>
    <property type="match status" value="1"/>
</dbReference>
<dbReference type="PROSITE" id="PS51257">
    <property type="entry name" value="PROKAR_LIPOPROTEIN"/>
    <property type="match status" value="1"/>
</dbReference>
<dbReference type="AlphaFoldDB" id="A0A2S0HXG1"/>
<dbReference type="InterPro" id="IPR036761">
    <property type="entry name" value="TTHA0802/YceI-like_sf"/>
</dbReference>
<organism evidence="2 3">
    <name type="scientific">Pukyongia salina</name>
    <dbReference type="NCBI Taxonomy" id="2094025"/>
    <lineage>
        <taxon>Bacteria</taxon>
        <taxon>Pseudomonadati</taxon>
        <taxon>Bacteroidota</taxon>
        <taxon>Flavobacteriia</taxon>
        <taxon>Flavobacteriales</taxon>
        <taxon>Flavobacteriaceae</taxon>
        <taxon>Pukyongia</taxon>
    </lineage>
</organism>
<dbReference type="InterPro" id="IPR007372">
    <property type="entry name" value="Lipid/polyisoprenoid-bd_YceI"/>
</dbReference>
<gene>
    <name evidence="2" type="ORF">C5O00_09405</name>
</gene>
<dbReference type="PANTHER" id="PTHR34406">
    <property type="entry name" value="PROTEIN YCEI"/>
    <property type="match status" value="1"/>
</dbReference>
<dbReference type="SMART" id="SM00867">
    <property type="entry name" value="YceI"/>
    <property type="match status" value="1"/>
</dbReference>
<sequence>MKKLLLNTAMVAFIATGLISCKDKGADATTSEVKEVAQTSAAAVTYTVDTDASQILWKGSKPLKTHHGTISLKEGQVAVKDNKIESGNFTIDMHTITDLDLEGKMKTNLENHLKGTVEGKEVDFFNVTKYPVSTFELTGMTEKEGKTLISGNLTIKDKTNNIEFPATVTVDAENVNIKSEPFVLDRTLWGVNFGSKTIFTDIGDKFISDEMEITIDVKAKR</sequence>
<reference evidence="2 3" key="1">
    <citation type="submission" date="2018-02" db="EMBL/GenBank/DDBJ databases">
        <title>Genomic analysis of the strain RR4-38 isolated from a seawater recirculating aquaculture system.</title>
        <authorList>
            <person name="Kim Y.-S."/>
            <person name="Jang Y.H."/>
            <person name="Kim K.-H."/>
        </authorList>
    </citation>
    <scope>NUCLEOTIDE SEQUENCE [LARGE SCALE GENOMIC DNA]</scope>
    <source>
        <strain evidence="2 3">RR4-38</strain>
    </source>
</reference>
<evidence type="ECO:0000259" key="1">
    <source>
        <dbReference type="SMART" id="SM00867"/>
    </source>
</evidence>